<feature type="transmembrane region" description="Helical" evidence="1">
    <location>
        <begin position="72"/>
        <end position="92"/>
    </location>
</feature>
<reference evidence="2" key="2">
    <citation type="journal article" date="2021" name="PeerJ">
        <title>Extensive microbial diversity within the chicken gut microbiome revealed by metagenomics and culture.</title>
        <authorList>
            <person name="Gilroy R."/>
            <person name="Ravi A."/>
            <person name="Getino M."/>
            <person name="Pursley I."/>
            <person name="Horton D.L."/>
            <person name="Alikhan N.F."/>
            <person name="Baker D."/>
            <person name="Gharbi K."/>
            <person name="Hall N."/>
            <person name="Watson M."/>
            <person name="Adriaenssens E.M."/>
            <person name="Foster-Nyarko E."/>
            <person name="Jarju S."/>
            <person name="Secka A."/>
            <person name="Antonio M."/>
            <person name="Oren A."/>
            <person name="Chaudhuri R.R."/>
            <person name="La Ragione R."/>
            <person name="Hildebrand F."/>
            <person name="Pallen M.J."/>
        </authorList>
    </citation>
    <scope>NUCLEOTIDE SEQUENCE</scope>
    <source>
        <strain evidence="2">B1-8020</strain>
    </source>
</reference>
<keyword evidence="1" id="KW-0472">Membrane</keyword>
<keyword evidence="1" id="KW-0812">Transmembrane</keyword>
<comment type="caution">
    <text evidence="2">The sequence shown here is derived from an EMBL/GenBank/DDBJ whole genome shotgun (WGS) entry which is preliminary data.</text>
</comment>
<accession>A0A9D9NHN9</accession>
<dbReference type="AlphaFoldDB" id="A0A9D9NHN9"/>
<dbReference type="Proteomes" id="UP000823604">
    <property type="component" value="Unassembled WGS sequence"/>
</dbReference>
<evidence type="ECO:0000256" key="1">
    <source>
        <dbReference type="SAM" id="Phobius"/>
    </source>
</evidence>
<reference evidence="2" key="1">
    <citation type="submission" date="2020-10" db="EMBL/GenBank/DDBJ databases">
        <authorList>
            <person name="Gilroy R."/>
        </authorList>
    </citation>
    <scope>NUCLEOTIDE SEQUENCE</scope>
    <source>
        <strain evidence="2">B1-8020</strain>
    </source>
</reference>
<gene>
    <name evidence="2" type="ORF">IAB81_07705</name>
</gene>
<keyword evidence="1" id="KW-1133">Transmembrane helix</keyword>
<name>A0A9D9NHN9_9BACT</name>
<feature type="transmembrane region" description="Helical" evidence="1">
    <location>
        <begin position="98"/>
        <end position="118"/>
    </location>
</feature>
<proteinExistence type="predicted"/>
<organism evidence="2 3">
    <name type="scientific">Candidatus Merdivivens pullicola</name>
    <dbReference type="NCBI Taxonomy" id="2840872"/>
    <lineage>
        <taxon>Bacteria</taxon>
        <taxon>Pseudomonadati</taxon>
        <taxon>Bacteroidota</taxon>
        <taxon>Bacteroidia</taxon>
        <taxon>Bacteroidales</taxon>
        <taxon>Muribaculaceae</taxon>
        <taxon>Muribaculaceae incertae sedis</taxon>
        <taxon>Candidatus Merdivivens</taxon>
    </lineage>
</organism>
<evidence type="ECO:0000313" key="2">
    <source>
        <dbReference type="EMBL" id="MBO8473493.1"/>
    </source>
</evidence>
<dbReference type="EMBL" id="JADIMA010000077">
    <property type="protein sequence ID" value="MBO8473493.1"/>
    <property type="molecule type" value="Genomic_DNA"/>
</dbReference>
<sequence length="126" mass="13862">MKIIKLFNDRALGVFSASVLFGLLLCLRSEGLPVLNIVMWVVTGLFLVLFFVRLSVLLFGKDAGFLAIKGGGAGQMFVFPALLLLFTVEFYSRENMTAAIVSLALFVLSLVGTVMVVIKDFSRHRN</sequence>
<protein>
    <submittedName>
        <fullName evidence="2">Uncharacterized protein</fullName>
    </submittedName>
</protein>
<feature type="transmembrane region" description="Helical" evidence="1">
    <location>
        <begin position="38"/>
        <end position="60"/>
    </location>
</feature>
<evidence type="ECO:0000313" key="3">
    <source>
        <dbReference type="Proteomes" id="UP000823604"/>
    </source>
</evidence>